<evidence type="ECO:0000313" key="2">
    <source>
        <dbReference type="Proteomes" id="UP000828390"/>
    </source>
</evidence>
<evidence type="ECO:0000313" key="1">
    <source>
        <dbReference type="EMBL" id="KAH3816988.1"/>
    </source>
</evidence>
<keyword evidence="2" id="KW-1185">Reference proteome</keyword>
<sequence>MLEYSAALSRVVEGLGTLNDRWCLLSDAARTRRAMRESDPPPSPLAEIFRRRDSKWSSALFFMKKGKHGYDICLSYNRHVHVGLLEQHGLKY</sequence>
<protein>
    <submittedName>
        <fullName evidence="1">Uncharacterized protein</fullName>
    </submittedName>
</protein>
<reference evidence="1" key="2">
    <citation type="submission" date="2020-11" db="EMBL/GenBank/DDBJ databases">
        <authorList>
            <person name="McCartney M.A."/>
            <person name="Auch B."/>
            <person name="Kono T."/>
            <person name="Mallez S."/>
            <person name="Becker A."/>
            <person name="Gohl D.M."/>
            <person name="Silverstein K.A.T."/>
            <person name="Koren S."/>
            <person name="Bechman K.B."/>
            <person name="Herman A."/>
            <person name="Abrahante J.E."/>
            <person name="Garbe J."/>
        </authorList>
    </citation>
    <scope>NUCLEOTIDE SEQUENCE</scope>
    <source>
        <strain evidence="1">Duluth1</strain>
        <tissue evidence="1">Whole animal</tissue>
    </source>
</reference>
<name>A0A9D4GK86_DREPO</name>
<dbReference type="AlphaFoldDB" id="A0A9D4GK86"/>
<comment type="caution">
    <text evidence="1">The sequence shown here is derived from an EMBL/GenBank/DDBJ whole genome shotgun (WGS) entry which is preliminary data.</text>
</comment>
<accession>A0A9D4GK86</accession>
<dbReference type="Proteomes" id="UP000828390">
    <property type="component" value="Unassembled WGS sequence"/>
</dbReference>
<reference evidence="1" key="1">
    <citation type="journal article" date="2019" name="bioRxiv">
        <title>The Genome of the Zebra Mussel, Dreissena polymorpha: A Resource for Invasive Species Research.</title>
        <authorList>
            <person name="McCartney M.A."/>
            <person name="Auch B."/>
            <person name="Kono T."/>
            <person name="Mallez S."/>
            <person name="Zhang Y."/>
            <person name="Obille A."/>
            <person name="Becker A."/>
            <person name="Abrahante J.E."/>
            <person name="Garbe J."/>
            <person name="Badalamenti J.P."/>
            <person name="Herman A."/>
            <person name="Mangelson H."/>
            <person name="Liachko I."/>
            <person name="Sullivan S."/>
            <person name="Sone E.D."/>
            <person name="Koren S."/>
            <person name="Silverstein K.A.T."/>
            <person name="Beckman K.B."/>
            <person name="Gohl D.M."/>
        </authorList>
    </citation>
    <scope>NUCLEOTIDE SEQUENCE</scope>
    <source>
        <strain evidence="1">Duluth1</strain>
        <tissue evidence="1">Whole animal</tissue>
    </source>
</reference>
<dbReference type="EMBL" id="JAIWYP010000005">
    <property type="protein sequence ID" value="KAH3816988.1"/>
    <property type="molecule type" value="Genomic_DNA"/>
</dbReference>
<organism evidence="1 2">
    <name type="scientific">Dreissena polymorpha</name>
    <name type="common">Zebra mussel</name>
    <name type="synonym">Mytilus polymorpha</name>
    <dbReference type="NCBI Taxonomy" id="45954"/>
    <lineage>
        <taxon>Eukaryota</taxon>
        <taxon>Metazoa</taxon>
        <taxon>Spiralia</taxon>
        <taxon>Lophotrochozoa</taxon>
        <taxon>Mollusca</taxon>
        <taxon>Bivalvia</taxon>
        <taxon>Autobranchia</taxon>
        <taxon>Heteroconchia</taxon>
        <taxon>Euheterodonta</taxon>
        <taxon>Imparidentia</taxon>
        <taxon>Neoheterodontei</taxon>
        <taxon>Myida</taxon>
        <taxon>Dreissenoidea</taxon>
        <taxon>Dreissenidae</taxon>
        <taxon>Dreissena</taxon>
    </lineage>
</organism>
<gene>
    <name evidence="1" type="ORF">DPMN_118513</name>
</gene>
<proteinExistence type="predicted"/>